<dbReference type="CDD" id="cd06257">
    <property type="entry name" value="DnaJ"/>
    <property type="match status" value="1"/>
</dbReference>
<dbReference type="InterPro" id="IPR051964">
    <property type="entry name" value="Chaperone_stress_response"/>
</dbReference>
<evidence type="ECO:0000313" key="4">
    <source>
        <dbReference type="Proteomes" id="UP000078544"/>
    </source>
</evidence>
<keyword evidence="4" id="KW-1185">Reference proteome</keyword>
<dbReference type="PROSITE" id="PS00636">
    <property type="entry name" value="DNAJ_1"/>
    <property type="match status" value="1"/>
</dbReference>
<feature type="compositionally biased region" description="Polar residues" evidence="1">
    <location>
        <begin position="274"/>
        <end position="284"/>
    </location>
</feature>
<accession>A0A166U9U8</accession>
<dbReference type="EMBL" id="AZGY01000002">
    <property type="protein sequence ID" value="OAA32243.1"/>
    <property type="molecule type" value="Genomic_DNA"/>
</dbReference>
<evidence type="ECO:0000259" key="2">
    <source>
        <dbReference type="PROSITE" id="PS50076"/>
    </source>
</evidence>
<feature type="compositionally biased region" description="Basic and acidic residues" evidence="1">
    <location>
        <begin position="148"/>
        <end position="162"/>
    </location>
</feature>
<feature type="region of interest" description="Disordered" evidence="1">
    <location>
        <begin position="512"/>
        <end position="635"/>
    </location>
</feature>
<dbReference type="InterPro" id="IPR036869">
    <property type="entry name" value="J_dom_sf"/>
</dbReference>
<comment type="caution">
    <text evidence="3">The sequence shown here is derived from an EMBL/GenBank/DDBJ whole genome shotgun (WGS) entry which is preliminary data.</text>
</comment>
<feature type="compositionally biased region" description="Pro residues" evidence="1">
    <location>
        <begin position="163"/>
        <end position="173"/>
    </location>
</feature>
<feature type="compositionally biased region" description="Polar residues" evidence="1">
    <location>
        <begin position="381"/>
        <end position="403"/>
    </location>
</feature>
<feature type="compositionally biased region" description="Pro residues" evidence="1">
    <location>
        <begin position="221"/>
        <end position="235"/>
    </location>
</feature>
<dbReference type="GO" id="GO:0005737">
    <property type="term" value="C:cytoplasm"/>
    <property type="evidence" value="ECO:0007669"/>
    <property type="project" value="TreeGrafter"/>
</dbReference>
<dbReference type="InterPro" id="IPR001623">
    <property type="entry name" value="DnaJ_domain"/>
</dbReference>
<organism evidence="3 4">
    <name type="scientific">Moelleriella libera RCEF 2490</name>
    <dbReference type="NCBI Taxonomy" id="1081109"/>
    <lineage>
        <taxon>Eukaryota</taxon>
        <taxon>Fungi</taxon>
        <taxon>Dikarya</taxon>
        <taxon>Ascomycota</taxon>
        <taxon>Pezizomycotina</taxon>
        <taxon>Sordariomycetes</taxon>
        <taxon>Hypocreomycetidae</taxon>
        <taxon>Hypocreales</taxon>
        <taxon>Clavicipitaceae</taxon>
        <taxon>Moelleriella</taxon>
    </lineage>
</organism>
<reference evidence="3 4" key="1">
    <citation type="journal article" date="2016" name="Genome Biol. Evol.">
        <title>Divergent and convergent evolution of fungal pathogenicity.</title>
        <authorList>
            <person name="Shang Y."/>
            <person name="Xiao G."/>
            <person name="Zheng P."/>
            <person name="Cen K."/>
            <person name="Zhan S."/>
            <person name="Wang C."/>
        </authorList>
    </citation>
    <scope>NUCLEOTIDE SEQUENCE [LARGE SCALE GENOMIC DNA]</scope>
    <source>
        <strain evidence="3 4">RCEF 2490</strain>
    </source>
</reference>
<proteinExistence type="predicted"/>
<feature type="compositionally biased region" description="Polar residues" evidence="1">
    <location>
        <begin position="102"/>
        <end position="122"/>
    </location>
</feature>
<gene>
    <name evidence="3" type="ORF">AAL_01575</name>
</gene>
<dbReference type="OrthoDB" id="10250354at2759"/>
<dbReference type="AlphaFoldDB" id="A0A166U9U8"/>
<evidence type="ECO:0000256" key="1">
    <source>
        <dbReference type="SAM" id="MobiDB-lite"/>
    </source>
</evidence>
<dbReference type="PANTHER" id="PTHR44029:SF1">
    <property type="entry name" value="DNAJ HOMOLOG SUBFAMILY C MEMBER 21"/>
    <property type="match status" value="1"/>
</dbReference>
<feature type="compositionally biased region" description="Polar residues" evidence="1">
    <location>
        <begin position="532"/>
        <end position="551"/>
    </location>
</feature>
<dbReference type="PANTHER" id="PTHR44029">
    <property type="entry name" value="DNAJ HOMOLOG SUBFAMILY C MEMBER 21"/>
    <property type="match status" value="1"/>
</dbReference>
<dbReference type="PRINTS" id="PR00625">
    <property type="entry name" value="JDOMAIN"/>
</dbReference>
<dbReference type="SMART" id="SM00271">
    <property type="entry name" value="DnaJ"/>
    <property type="match status" value="1"/>
</dbReference>
<dbReference type="PROSITE" id="PS50076">
    <property type="entry name" value="DNAJ_2"/>
    <property type="match status" value="1"/>
</dbReference>
<feature type="domain" description="J" evidence="2">
    <location>
        <begin position="6"/>
        <end position="72"/>
    </location>
</feature>
<feature type="region of interest" description="Disordered" evidence="1">
    <location>
        <begin position="704"/>
        <end position="735"/>
    </location>
</feature>
<feature type="region of interest" description="Disordered" evidence="1">
    <location>
        <begin position="270"/>
        <end position="403"/>
    </location>
</feature>
<feature type="compositionally biased region" description="Polar residues" evidence="1">
    <location>
        <begin position="241"/>
        <end position="251"/>
    </location>
</feature>
<protein>
    <submittedName>
        <fullName evidence="3">DnaJ domain protein</fullName>
    </submittedName>
</protein>
<sequence>MANQRDYYADLGLPRDADGDDIKKQFRKLALKYHPDRNPGHEIEVNAQFQIIQAANEVLSNPAEKAKYDATLGRSSNRYPGASGVRGNPWANAGAQFPTPPRRSTASRNPQSGAQRWQTRFSSGVPPTAKQAYGSDAEAKKNAAKAFENMRKDHQNMSRSDPKPPPPPPPRQPPRTEFAKQRAEASFGARKSGYYPRSTMPGDEPPVSNQNYASTERREVPPAPPQRPGRSPMPDPLSQFRGKNNATNSHDGASFASLCAGRDILTAVHENAERSSSASKPSGSNHRDPETRVFGDDYAFNDRDGAADLHTEASFRHHAHSGSNAKEHAEHRFPAAENERASSKTEDGPSMYDRPCRHEIPGLSEMPTQRFRDPIPGAEQPLSSARLESSRQSENSPSGSKCGSVTLSAFEEQQTSILNDLIDNKLGVRSWSKVKPHSRPLVDKCQDRAQCVQLADKDAENSFSFPVDDDTFRESATYGEPSFGKASADNIHTNFANDDGSHAWQFNANTAEGDAHASSGTAFNPEGWSDKFNAQTFVPQPVPAQSASPTRAASRANSKKTKIRPTAGTAAAVVDSSSDEETYEWGGRNSYRQPRNVAADSPQAMDIDSPNTEPAGMPPPPRPVRNIPVEPSNPEWRAGDIEKPATAGMPLRPAKVPLDANAVGSEDSEEFRANFEDLKKVSPLSHQGEGLDSFDELKDNLPFESRASDVPPDTSLKTRPLSFPAAPGAPRLPPTMAIDGLKPNTDSWRKYLSDFEDYLRKWDAYNEQAADYFTSRKSLIRMMILQTGHGFLGTMGETNLHAYCSWVQQDNDVRRRWLGNSEEHERRMHEFMAFREKMQFETL</sequence>
<dbReference type="InterPro" id="IPR018253">
    <property type="entry name" value="DnaJ_domain_CS"/>
</dbReference>
<feature type="compositionally biased region" description="Basic and acidic residues" evidence="1">
    <location>
        <begin position="325"/>
        <end position="347"/>
    </location>
</feature>
<dbReference type="Pfam" id="PF00226">
    <property type="entry name" value="DnaJ"/>
    <property type="match status" value="1"/>
</dbReference>
<feature type="compositionally biased region" description="Basic and acidic residues" evidence="1">
    <location>
        <begin position="285"/>
        <end position="315"/>
    </location>
</feature>
<name>A0A166U9U8_9HYPO</name>
<dbReference type="Gene3D" id="1.10.287.110">
    <property type="entry name" value="DnaJ domain"/>
    <property type="match status" value="1"/>
</dbReference>
<dbReference type="Proteomes" id="UP000078544">
    <property type="component" value="Unassembled WGS sequence"/>
</dbReference>
<dbReference type="STRING" id="1081109.A0A166U9U8"/>
<dbReference type="SUPFAM" id="SSF46565">
    <property type="entry name" value="Chaperone J-domain"/>
    <property type="match status" value="1"/>
</dbReference>
<evidence type="ECO:0000313" key="3">
    <source>
        <dbReference type="EMBL" id="OAA32243.1"/>
    </source>
</evidence>
<feature type="region of interest" description="Disordered" evidence="1">
    <location>
        <begin position="69"/>
        <end position="254"/>
    </location>
</feature>